<sequence>MADAWKFAGYNRSGGENAARLATTQAYANSFAGGQALPSTGASSKSPSQISPGIAQPFGASMGSTAQAGGFGLNGIQGLGSAVPGQSSPTPDVASLSGQPLTASGFPAQPSNSYGNVANALGAVKAQQQMKAPEMKLAKPYKPQTIGLEQARQMFDPSRFYGVMRDAGVRGV</sequence>
<name>A0AA37TH06_9HYPH</name>
<reference evidence="3" key="1">
    <citation type="journal article" date="2019" name="Int. J. Syst. Evol. Microbiol.">
        <title>The Global Catalogue of Microorganisms (GCM) 10K type strain sequencing project: providing services to taxonomists for standard genome sequencing and annotation.</title>
        <authorList>
            <consortium name="The Broad Institute Genomics Platform"/>
            <consortium name="The Broad Institute Genome Sequencing Center for Infectious Disease"/>
            <person name="Wu L."/>
            <person name="Ma J."/>
        </authorList>
    </citation>
    <scope>NUCLEOTIDE SEQUENCE [LARGE SCALE GENOMIC DNA]</scope>
    <source>
        <strain evidence="3">NBRC 103632</strain>
    </source>
</reference>
<dbReference type="Proteomes" id="UP001157440">
    <property type="component" value="Unassembled WGS sequence"/>
</dbReference>
<feature type="region of interest" description="Disordered" evidence="1">
    <location>
        <begin position="38"/>
        <end position="58"/>
    </location>
</feature>
<evidence type="ECO:0000313" key="2">
    <source>
        <dbReference type="EMBL" id="GLS73761.1"/>
    </source>
</evidence>
<gene>
    <name evidence="2" type="ORF">GCM10007890_57760</name>
</gene>
<organism evidence="2 3">
    <name type="scientific">Methylobacterium tardum</name>
    <dbReference type="NCBI Taxonomy" id="374432"/>
    <lineage>
        <taxon>Bacteria</taxon>
        <taxon>Pseudomonadati</taxon>
        <taxon>Pseudomonadota</taxon>
        <taxon>Alphaproteobacteria</taxon>
        <taxon>Hyphomicrobiales</taxon>
        <taxon>Methylobacteriaceae</taxon>
        <taxon>Methylobacterium</taxon>
    </lineage>
</organism>
<feature type="region of interest" description="Disordered" evidence="1">
    <location>
        <begin position="80"/>
        <end position="108"/>
    </location>
</feature>
<dbReference type="RefSeq" id="WP_238199294.1">
    <property type="nucleotide sequence ID" value="NZ_BPQZ01000034.1"/>
</dbReference>
<evidence type="ECO:0000313" key="3">
    <source>
        <dbReference type="Proteomes" id="UP001157440"/>
    </source>
</evidence>
<keyword evidence="3" id="KW-1185">Reference proteome</keyword>
<accession>A0AA37TH06</accession>
<feature type="compositionally biased region" description="Polar residues" evidence="1">
    <location>
        <begin position="84"/>
        <end position="102"/>
    </location>
</feature>
<dbReference type="AlphaFoldDB" id="A0AA37TH06"/>
<dbReference type="EMBL" id="BSPL01000029">
    <property type="protein sequence ID" value="GLS73761.1"/>
    <property type="molecule type" value="Genomic_DNA"/>
</dbReference>
<evidence type="ECO:0000256" key="1">
    <source>
        <dbReference type="SAM" id="MobiDB-lite"/>
    </source>
</evidence>
<feature type="compositionally biased region" description="Polar residues" evidence="1">
    <location>
        <begin position="38"/>
        <end position="51"/>
    </location>
</feature>
<protein>
    <submittedName>
        <fullName evidence="2">Uncharacterized protein</fullName>
    </submittedName>
</protein>
<comment type="caution">
    <text evidence="2">The sequence shown here is derived from an EMBL/GenBank/DDBJ whole genome shotgun (WGS) entry which is preliminary data.</text>
</comment>
<proteinExistence type="predicted"/>